<keyword evidence="5" id="KW-0238">DNA-binding</keyword>
<reference evidence="8" key="1">
    <citation type="journal article" date="2019" name="Int. J. Syst. Evol. Microbiol.">
        <title>The Global Catalogue of Microorganisms (GCM) 10K type strain sequencing project: providing services to taxonomists for standard genome sequencing and annotation.</title>
        <authorList>
            <consortium name="The Broad Institute Genomics Platform"/>
            <consortium name="The Broad Institute Genome Sequencing Center for Infectious Disease"/>
            <person name="Wu L."/>
            <person name="Ma J."/>
        </authorList>
    </citation>
    <scope>NUCLEOTIDE SEQUENCE [LARGE SCALE GENOMIC DNA]</scope>
    <source>
        <strain evidence="8">IBRC-M 10908</strain>
    </source>
</reference>
<dbReference type="Proteomes" id="UP001595823">
    <property type="component" value="Unassembled WGS sequence"/>
</dbReference>
<evidence type="ECO:0000256" key="2">
    <source>
        <dbReference type="ARBA" id="ARBA00022491"/>
    </source>
</evidence>
<proteinExistence type="inferred from homology"/>
<evidence type="ECO:0000256" key="5">
    <source>
        <dbReference type="ARBA" id="ARBA00023125"/>
    </source>
</evidence>
<dbReference type="RefSeq" id="WP_380619086.1">
    <property type="nucleotide sequence ID" value="NZ_JBHSDK010000010.1"/>
</dbReference>
<evidence type="ECO:0000256" key="1">
    <source>
        <dbReference type="ARBA" id="ARBA00007957"/>
    </source>
</evidence>
<evidence type="ECO:0000313" key="7">
    <source>
        <dbReference type="EMBL" id="MFC4334919.1"/>
    </source>
</evidence>
<dbReference type="InterPro" id="IPR043135">
    <property type="entry name" value="Fur_C"/>
</dbReference>
<keyword evidence="2" id="KW-0678">Repressor</keyword>
<evidence type="ECO:0000313" key="8">
    <source>
        <dbReference type="Proteomes" id="UP001595823"/>
    </source>
</evidence>
<dbReference type="Gene3D" id="1.10.10.10">
    <property type="entry name" value="Winged helix-like DNA-binding domain superfamily/Winged helix DNA-binding domain"/>
    <property type="match status" value="1"/>
</dbReference>
<dbReference type="PANTHER" id="PTHR33202">
    <property type="entry name" value="ZINC UPTAKE REGULATION PROTEIN"/>
    <property type="match status" value="1"/>
</dbReference>
<dbReference type="InterPro" id="IPR036388">
    <property type="entry name" value="WH-like_DNA-bd_sf"/>
</dbReference>
<sequence length="140" mass="16013">MSSLVERLRDRRWRMTPQRRVIAEMLDCGEHVHYTADEILVRANEKMPEISRATVYNTLKDLVSLGEVLELSVDGRSKRYDPNVHHDHEHLVCDVCGKMRDVHLSGDALALLRPEDSHGFLVTEAKMTFRGICPDCQGES</sequence>
<evidence type="ECO:0000256" key="4">
    <source>
        <dbReference type="ARBA" id="ARBA00023015"/>
    </source>
</evidence>
<keyword evidence="4" id="KW-0805">Transcription regulation</keyword>
<keyword evidence="3" id="KW-0862">Zinc</keyword>
<keyword evidence="6" id="KW-0804">Transcription</keyword>
<dbReference type="PANTHER" id="PTHR33202:SF22">
    <property type="entry name" value="HYDROGEN PEROXIDE SENSITIVE REPRESSOR"/>
    <property type="match status" value="1"/>
</dbReference>
<dbReference type="EMBL" id="JBHSDK010000010">
    <property type="protein sequence ID" value="MFC4334919.1"/>
    <property type="molecule type" value="Genomic_DNA"/>
</dbReference>
<accession>A0ABV8TVT9</accession>
<comment type="caution">
    <text evidence="7">The sequence shown here is derived from an EMBL/GenBank/DDBJ whole genome shotgun (WGS) entry which is preliminary data.</text>
</comment>
<name>A0ABV8TVT9_9ACTN</name>
<dbReference type="SUPFAM" id="SSF46785">
    <property type="entry name" value="Winged helix' DNA-binding domain"/>
    <property type="match status" value="1"/>
</dbReference>
<evidence type="ECO:0000256" key="3">
    <source>
        <dbReference type="ARBA" id="ARBA00022833"/>
    </source>
</evidence>
<evidence type="ECO:0000256" key="6">
    <source>
        <dbReference type="ARBA" id="ARBA00023163"/>
    </source>
</evidence>
<dbReference type="Gene3D" id="3.30.1490.190">
    <property type="match status" value="1"/>
</dbReference>
<organism evidence="7 8">
    <name type="scientific">Salininema proteolyticum</name>
    <dbReference type="NCBI Taxonomy" id="1607685"/>
    <lineage>
        <taxon>Bacteria</taxon>
        <taxon>Bacillati</taxon>
        <taxon>Actinomycetota</taxon>
        <taxon>Actinomycetes</taxon>
        <taxon>Glycomycetales</taxon>
        <taxon>Glycomycetaceae</taxon>
        <taxon>Salininema</taxon>
    </lineage>
</organism>
<dbReference type="CDD" id="cd07153">
    <property type="entry name" value="Fur_like"/>
    <property type="match status" value="1"/>
</dbReference>
<keyword evidence="8" id="KW-1185">Reference proteome</keyword>
<comment type="similarity">
    <text evidence="1">Belongs to the Fur family.</text>
</comment>
<gene>
    <name evidence="7" type="ORF">ACFPET_06885</name>
</gene>
<dbReference type="InterPro" id="IPR036390">
    <property type="entry name" value="WH_DNA-bd_sf"/>
</dbReference>
<protein>
    <submittedName>
        <fullName evidence="7">Fur family transcriptional regulator</fullName>
    </submittedName>
</protein>
<dbReference type="Pfam" id="PF01475">
    <property type="entry name" value="FUR"/>
    <property type="match status" value="1"/>
</dbReference>
<dbReference type="InterPro" id="IPR002481">
    <property type="entry name" value="FUR"/>
</dbReference>